<organism evidence="3 4">
    <name type="scientific">Cognatiluteimonas sedimenti</name>
    <dbReference type="NCBI Taxonomy" id="2927791"/>
    <lineage>
        <taxon>Bacteria</taxon>
        <taxon>Pseudomonadati</taxon>
        <taxon>Pseudomonadota</taxon>
        <taxon>Gammaproteobacteria</taxon>
        <taxon>Lysobacterales</taxon>
        <taxon>Lysobacteraceae</taxon>
        <taxon>Cognatiluteimonas</taxon>
    </lineage>
</organism>
<keyword evidence="2" id="KW-0732">Signal</keyword>
<name>A0ABT0A657_9GAMM</name>
<feature type="chain" id="PRO_5046193255" description="Secreted protein" evidence="2">
    <location>
        <begin position="22"/>
        <end position="225"/>
    </location>
</feature>
<reference evidence="3 4" key="1">
    <citation type="submission" date="2022-03" db="EMBL/GenBank/DDBJ databases">
        <title>Luteimonas soily sp. nov., a novel bacterium isolated from the soil.</title>
        <authorList>
            <person name="Zhang X."/>
        </authorList>
    </citation>
    <scope>NUCLEOTIDE SEQUENCE [LARGE SCALE GENOMIC DNA]</scope>
    <source>
        <strain evidence="3 4">50</strain>
    </source>
</reference>
<dbReference type="RefSeq" id="WP_243322011.1">
    <property type="nucleotide sequence ID" value="NZ_JALGCL010000004.1"/>
</dbReference>
<feature type="signal peptide" evidence="2">
    <location>
        <begin position="1"/>
        <end position="21"/>
    </location>
</feature>
<comment type="caution">
    <text evidence="3">The sequence shown here is derived from an EMBL/GenBank/DDBJ whole genome shotgun (WGS) entry which is preliminary data.</text>
</comment>
<protein>
    <recommendedName>
        <fullName evidence="5">Secreted protein</fullName>
    </recommendedName>
</protein>
<gene>
    <name evidence="3" type="ORF">MQC88_10995</name>
</gene>
<evidence type="ECO:0000313" key="3">
    <source>
        <dbReference type="EMBL" id="MCJ0826470.1"/>
    </source>
</evidence>
<evidence type="ECO:0000313" key="4">
    <source>
        <dbReference type="Proteomes" id="UP001165423"/>
    </source>
</evidence>
<feature type="coiled-coil region" evidence="1">
    <location>
        <begin position="168"/>
        <end position="205"/>
    </location>
</feature>
<proteinExistence type="predicted"/>
<keyword evidence="4" id="KW-1185">Reference proteome</keyword>
<evidence type="ECO:0008006" key="5">
    <source>
        <dbReference type="Google" id="ProtNLM"/>
    </source>
</evidence>
<dbReference type="Proteomes" id="UP001165423">
    <property type="component" value="Unassembled WGS sequence"/>
</dbReference>
<keyword evidence="1" id="KW-0175">Coiled coil</keyword>
<evidence type="ECO:0000256" key="2">
    <source>
        <dbReference type="SAM" id="SignalP"/>
    </source>
</evidence>
<evidence type="ECO:0000256" key="1">
    <source>
        <dbReference type="SAM" id="Coils"/>
    </source>
</evidence>
<dbReference type="EMBL" id="JALGCL010000004">
    <property type="protein sequence ID" value="MCJ0826470.1"/>
    <property type="molecule type" value="Genomic_DNA"/>
</dbReference>
<sequence>MTTIRIIAIAVLLVFSTTAVAQKRGATPATKKLYCWNQNGQRTCGDTLPPGATDLARTEINASSGMHTGEVGRALTGEERAAAASAARQAELDAAAQAARLRRDLAMVESYATEADLRRAYGERISLLDEALKASTLGEANLRRSIVSLLDQASGLELAGKPVPATTVANLRNQHAELLKQQRILAQQRSDRASLDSELADAVERYRALKQPPAAAAPTQPGPGN</sequence>
<accession>A0ABT0A657</accession>